<proteinExistence type="predicted"/>
<accession>A0A6P8APR6</accession>
<name>A0A6P8APR6_PYRGI</name>
<reference evidence="1 2" key="1">
    <citation type="journal article" date="2019" name="Mol. Biol. Evol.">
        <title>Blast fungal genomes show frequent chromosomal changes, gene gains and losses, and effector gene turnover.</title>
        <authorList>
            <person name="Gomez Luciano L.B."/>
            <person name="Jason Tsai I."/>
            <person name="Chuma I."/>
            <person name="Tosa Y."/>
            <person name="Chen Y.H."/>
            <person name="Li J.Y."/>
            <person name="Li M.Y."/>
            <person name="Jade Lu M.Y."/>
            <person name="Nakayashiki H."/>
            <person name="Li W.H."/>
        </authorList>
    </citation>
    <scope>NUCLEOTIDE SEQUENCE [LARGE SCALE GENOMIC DNA]</scope>
    <source>
        <strain evidence="1 2">NI907</strain>
    </source>
</reference>
<reference evidence="2" key="3">
    <citation type="submission" date="2025-08" db="UniProtKB">
        <authorList>
            <consortium name="RefSeq"/>
        </authorList>
    </citation>
    <scope>IDENTIFICATION</scope>
    <source>
        <strain evidence="2">NI907</strain>
    </source>
</reference>
<dbReference type="KEGG" id="pgri:PgNI_11348"/>
<gene>
    <name evidence="2" type="ORF">PgNI_11348</name>
</gene>
<evidence type="ECO:0000313" key="1">
    <source>
        <dbReference type="Proteomes" id="UP000515153"/>
    </source>
</evidence>
<sequence length="61" mass="6702">MEIVLRIMAKQNGREQIQNRKSVPHSFASCVCEWVKPDDVGAKNSIKRPLVSPARLGLAAG</sequence>
<dbReference type="GeneID" id="41966220"/>
<dbReference type="AlphaFoldDB" id="A0A6P8APR6"/>
<reference evidence="2" key="2">
    <citation type="submission" date="2019-10" db="EMBL/GenBank/DDBJ databases">
        <authorList>
            <consortium name="NCBI Genome Project"/>
        </authorList>
    </citation>
    <scope>NUCLEOTIDE SEQUENCE</scope>
    <source>
        <strain evidence="2">NI907</strain>
    </source>
</reference>
<organism evidence="1 2">
    <name type="scientific">Pyricularia grisea</name>
    <name type="common">Crabgrass-specific blast fungus</name>
    <name type="synonym">Magnaporthe grisea</name>
    <dbReference type="NCBI Taxonomy" id="148305"/>
    <lineage>
        <taxon>Eukaryota</taxon>
        <taxon>Fungi</taxon>
        <taxon>Dikarya</taxon>
        <taxon>Ascomycota</taxon>
        <taxon>Pezizomycotina</taxon>
        <taxon>Sordariomycetes</taxon>
        <taxon>Sordariomycetidae</taxon>
        <taxon>Magnaporthales</taxon>
        <taxon>Pyriculariaceae</taxon>
        <taxon>Pyricularia</taxon>
    </lineage>
</organism>
<dbReference type="RefSeq" id="XP_030976906.1">
    <property type="nucleotide sequence ID" value="XM_031131315.1"/>
</dbReference>
<dbReference type="Proteomes" id="UP000515153">
    <property type="component" value="Chromosome VI"/>
</dbReference>
<evidence type="ECO:0000313" key="2">
    <source>
        <dbReference type="RefSeq" id="XP_030976906.1"/>
    </source>
</evidence>
<keyword evidence="1" id="KW-1185">Reference proteome</keyword>
<protein>
    <submittedName>
        <fullName evidence="2">Uncharacterized protein</fullName>
    </submittedName>
</protein>